<dbReference type="PANTHER" id="PTHR12993:SF11">
    <property type="entry name" value="N-ACETYLGLUCOSAMINYL-PHOSPHATIDYLINOSITOL DE-N-ACETYLASE"/>
    <property type="match status" value="1"/>
</dbReference>
<comment type="caution">
    <text evidence="2">The sequence shown here is derived from an EMBL/GenBank/DDBJ whole genome shotgun (WGS) entry which is preliminary data.</text>
</comment>
<accession>A0A9W6MEK9</accession>
<name>A0A9W6MEK9_9ACTN</name>
<proteinExistence type="predicted"/>
<dbReference type="Gene3D" id="3.40.50.10320">
    <property type="entry name" value="LmbE-like"/>
    <property type="match status" value="1"/>
</dbReference>
<reference evidence="2" key="2">
    <citation type="submission" date="2023-01" db="EMBL/GenBank/DDBJ databases">
        <authorList>
            <person name="Sun Q."/>
            <person name="Evtushenko L."/>
        </authorList>
    </citation>
    <scope>NUCLEOTIDE SEQUENCE</scope>
    <source>
        <strain evidence="2">VKM Ac-2007</strain>
    </source>
</reference>
<protein>
    <recommendedName>
        <fullName evidence="4">PIG-L family deacetylase</fullName>
    </recommendedName>
</protein>
<dbReference type="AlphaFoldDB" id="A0A9W6MEK9"/>
<evidence type="ECO:0008006" key="4">
    <source>
        <dbReference type="Google" id="ProtNLM"/>
    </source>
</evidence>
<dbReference type="GO" id="GO:0016811">
    <property type="term" value="F:hydrolase activity, acting on carbon-nitrogen (but not peptide) bonds, in linear amides"/>
    <property type="evidence" value="ECO:0007669"/>
    <property type="project" value="TreeGrafter"/>
</dbReference>
<dbReference type="EMBL" id="BSEV01000009">
    <property type="protein sequence ID" value="GLK10948.1"/>
    <property type="molecule type" value="Genomic_DNA"/>
</dbReference>
<sequence length="293" mass="32151">MAVAVVVALVFPLVLPLACVPGPAFLSAGGAPDGLYLQVAAHPDDDLLFMSPDLLGLVARGARTVTVYLTAGESVAGVSDDHPPRRYALDRQKGVRAAYAWVAGARDRWRRSFMTTGRISVEVDTLEDLPGVRLVFVGLPDGGDPRADGGRGALTRLWADPEGRTCVHAFLRRAACLTHRDVLDMMRSLTDVFRPTVLRVLDPDPPSVGVEHPDHVAAARFALTAVPADVEVIAYRGYTIQPLPVNLDPVAREVKRKAFAIYRQHDYRAVSGHRYDAWVERMYRRWPDESIAP</sequence>
<dbReference type="Proteomes" id="UP001143474">
    <property type="component" value="Unassembled WGS sequence"/>
</dbReference>
<organism evidence="2 3">
    <name type="scientific">Streptosporangium carneum</name>
    <dbReference type="NCBI Taxonomy" id="47481"/>
    <lineage>
        <taxon>Bacteria</taxon>
        <taxon>Bacillati</taxon>
        <taxon>Actinomycetota</taxon>
        <taxon>Actinomycetes</taxon>
        <taxon>Streptosporangiales</taxon>
        <taxon>Streptosporangiaceae</taxon>
        <taxon>Streptosporangium</taxon>
    </lineage>
</organism>
<evidence type="ECO:0000313" key="3">
    <source>
        <dbReference type="Proteomes" id="UP001143474"/>
    </source>
</evidence>
<gene>
    <name evidence="2" type="ORF">GCM10017600_43540</name>
</gene>
<dbReference type="InterPro" id="IPR024078">
    <property type="entry name" value="LmbE-like_dom_sf"/>
</dbReference>
<reference evidence="2" key="1">
    <citation type="journal article" date="2014" name="Int. J. Syst. Evol. Microbiol.">
        <title>Complete genome sequence of Corynebacterium casei LMG S-19264T (=DSM 44701T), isolated from a smear-ripened cheese.</title>
        <authorList>
            <consortium name="US DOE Joint Genome Institute (JGI-PGF)"/>
            <person name="Walter F."/>
            <person name="Albersmeier A."/>
            <person name="Kalinowski J."/>
            <person name="Ruckert C."/>
        </authorList>
    </citation>
    <scope>NUCLEOTIDE SEQUENCE</scope>
    <source>
        <strain evidence="2">VKM Ac-2007</strain>
    </source>
</reference>
<dbReference type="Pfam" id="PF02585">
    <property type="entry name" value="PIG-L"/>
    <property type="match status" value="1"/>
</dbReference>
<dbReference type="SUPFAM" id="SSF102588">
    <property type="entry name" value="LmbE-like"/>
    <property type="match status" value="1"/>
</dbReference>
<evidence type="ECO:0000313" key="2">
    <source>
        <dbReference type="EMBL" id="GLK10948.1"/>
    </source>
</evidence>
<dbReference type="InterPro" id="IPR003737">
    <property type="entry name" value="GlcNAc_PI_deacetylase-related"/>
</dbReference>
<keyword evidence="3" id="KW-1185">Reference proteome</keyword>
<evidence type="ECO:0000256" key="1">
    <source>
        <dbReference type="ARBA" id="ARBA00022833"/>
    </source>
</evidence>
<dbReference type="PANTHER" id="PTHR12993">
    <property type="entry name" value="N-ACETYLGLUCOSAMINYL-PHOSPHATIDYLINOSITOL DE-N-ACETYLASE-RELATED"/>
    <property type="match status" value="1"/>
</dbReference>
<dbReference type="GO" id="GO:0016137">
    <property type="term" value="P:glycoside metabolic process"/>
    <property type="evidence" value="ECO:0007669"/>
    <property type="project" value="UniProtKB-ARBA"/>
</dbReference>
<keyword evidence="1" id="KW-0862">Zinc</keyword>